<evidence type="ECO:0000313" key="2">
    <source>
        <dbReference type="EMBL" id="GAK30755.1"/>
    </source>
</evidence>
<evidence type="ECO:0000256" key="1">
    <source>
        <dbReference type="SAM" id="Phobius"/>
    </source>
</evidence>
<dbReference type="STRING" id="1329250.WOSG25_050270"/>
<dbReference type="AlphaFoldDB" id="A0A069CSG5"/>
<feature type="transmembrane region" description="Helical" evidence="1">
    <location>
        <begin position="61"/>
        <end position="80"/>
    </location>
</feature>
<dbReference type="Proteomes" id="UP000030643">
    <property type="component" value="Unassembled WGS sequence"/>
</dbReference>
<organism evidence="2 3">
    <name type="scientific">Weissella oryzae (strain DSM 25784 / JCM 18191 / LMG 30913 / SG25)</name>
    <dbReference type="NCBI Taxonomy" id="1329250"/>
    <lineage>
        <taxon>Bacteria</taxon>
        <taxon>Bacillati</taxon>
        <taxon>Bacillota</taxon>
        <taxon>Bacilli</taxon>
        <taxon>Lactobacillales</taxon>
        <taxon>Lactobacillaceae</taxon>
        <taxon>Weissella</taxon>
    </lineage>
</organism>
<sequence>MKDTYNYRALYRHSYTIRGAMLKGLLGGGGIAYSFSFETFIVVLLAFIFDIPLIYLAIRYVPQYSLAVILGIPWLVYKLYDTVIPDGLKVHQWAWQYLKYLWIYRVKNRHLNNDEEVYFTDIGSEIQIY</sequence>
<proteinExistence type="predicted"/>
<protein>
    <recommendedName>
        <fullName evidence="4">TcpE family protein</fullName>
    </recommendedName>
</protein>
<name>A0A069CSG5_WEIOS</name>
<reference evidence="3" key="1">
    <citation type="journal article" date="2014" name="Genome Announc.">
        <title>Draft genome sequence of Weissella oryzae SG25T, isolated from fermented rice grains.</title>
        <authorList>
            <person name="Tanizawa Y."/>
            <person name="Fujisawa T."/>
            <person name="Mochizuki T."/>
            <person name="Kaminuma E."/>
            <person name="Suzuki Y."/>
            <person name="Nakamura Y."/>
            <person name="Tohno M."/>
        </authorList>
    </citation>
    <scope>NUCLEOTIDE SEQUENCE [LARGE SCALE GENOMIC DNA]</scope>
    <source>
        <strain evidence="3">DSM 25784 / JCM 18191 / LMG 30913 / SG25</strain>
    </source>
</reference>
<dbReference type="EMBL" id="DF820488">
    <property type="protein sequence ID" value="GAK30755.1"/>
    <property type="molecule type" value="Genomic_DNA"/>
</dbReference>
<evidence type="ECO:0000313" key="3">
    <source>
        <dbReference type="Proteomes" id="UP000030643"/>
    </source>
</evidence>
<dbReference type="OrthoDB" id="2868465at2"/>
<keyword evidence="3" id="KW-1185">Reference proteome</keyword>
<gene>
    <name evidence="2" type="ORF">WOSG25_050270</name>
</gene>
<feature type="transmembrane region" description="Helical" evidence="1">
    <location>
        <begin position="21"/>
        <end position="49"/>
    </location>
</feature>
<dbReference type="RefSeq" id="WP_027698837.1">
    <property type="nucleotide sequence ID" value="NZ_DF820488.1"/>
</dbReference>
<accession>A0A069CSG5</accession>
<evidence type="ECO:0008006" key="4">
    <source>
        <dbReference type="Google" id="ProtNLM"/>
    </source>
</evidence>
<keyword evidence="1" id="KW-1133">Transmembrane helix</keyword>
<keyword evidence="1" id="KW-0812">Transmembrane</keyword>
<keyword evidence="1" id="KW-0472">Membrane</keyword>